<reference evidence="10" key="3">
    <citation type="submission" date="2025-08" db="UniProtKB">
        <authorList>
            <consortium name="RefSeq"/>
        </authorList>
    </citation>
    <scope>IDENTIFICATION</scope>
    <source>
        <strain evidence="10">NI907</strain>
    </source>
</reference>
<keyword evidence="9" id="KW-1185">Reference proteome</keyword>
<evidence type="ECO:0000256" key="6">
    <source>
        <dbReference type="ARBA" id="ARBA00023242"/>
    </source>
</evidence>
<evidence type="ECO:0000256" key="7">
    <source>
        <dbReference type="SAM" id="MobiDB-lite"/>
    </source>
</evidence>
<evidence type="ECO:0000256" key="5">
    <source>
        <dbReference type="ARBA" id="ARBA00023163"/>
    </source>
</evidence>
<dbReference type="SUPFAM" id="SSF57701">
    <property type="entry name" value="Zn2/Cys6 DNA-binding domain"/>
    <property type="match status" value="1"/>
</dbReference>
<keyword evidence="6" id="KW-0539">Nucleus</keyword>
<dbReference type="RefSeq" id="XP_030976648.1">
    <property type="nucleotide sequence ID" value="XM_031131483.1"/>
</dbReference>
<keyword evidence="5" id="KW-0804">Transcription</keyword>
<dbReference type="AlphaFoldDB" id="A0A6P8AP30"/>
<dbReference type="Gene3D" id="4.10.240.10">
    <property type="entry name" value="Zn(2)-C6 fungal-type DNA-binding domain"/>
    <property type="match status" value="1"/>
</dbReference>
<keyword evidence="3" id="KW-0805">Transcription regulation</keyword>
<dbReference type="InterPro" id="IPR001138">
    <property type="entry name" value="Zn2Cys6_DnaBD"/>
</dbReference>
<keyword evidence="2" id="KW-0862">Zinc</keyword>
<evidence type="ECO:0000256" key="3">
    <source>
        <dbReference type="ARBA" id="ARBA00023015"/>
    </source>
</evidence>
<dbReference type="PANTHER" id="PTHR36206">
    <property type="entry name" value="ASPERCRYPTIN BIOSYNTHESIS CLUSTER-SPECIFIC TRANSCRIPTION REGULATOR ATNN-RELATED"/>
    <property type="match status" value="1"/>
</dbReference>
<dbReference type="GO" id="GO:0008270">
    <property type="term" value="F:zinc ion binding"/>
    <property type="evidence" value="ECO:0007669"/>
    <property type="project" value="InterPro"/>
</dbReference>
<dbReference type="KEGG" id="pgri:PgNI_11517"/>
<keyword evidence="1" id="KW-0479">Metal-binding</keyword>
<dbReference type="Proteomes" id="UP000515153">
    <property type="component" value="Chromosome V"/>
</dbReference>
<evidence type="ECO:0000259" key="8">
    <source>
        <dbReference type="PROSITE" id="PS50048"/>
    </source>
</evidence>
<gene>
    <name evidence="10" type="ORF">PgNI_11517</name>
</gene>
<protein>
    <recommendedName>
        <fullName evidence="8">Zn(2)-C6 fungal-type domain-containing protein</fullName>
    </recommendedName>
</protein>
<dbReference type="PANTHER" id="PTHR36206:SF12">
    <property type="entry name" value="ASPERCRYPTIN BIOSYNTHESIS CLUSTER-SPECIFIC TRANSCRIPTION REGULATOR ATNN-RELATED"/>
    <property type="match status" value="1"/>
</dbReference>
<evidence type="ECO:0000313" key="10">
    <source>
        <dbReference type="RefSeq" id="XP_030976648.1"/>
    </source>
</evidence>
<reference evidence="10" key="2">
    <citation type="submission" date="2019-10" db="EMBL/GenBank/DDBJ databases">
        <authorList>
            <consortium name="NCBI Genome Project"/>
        </authorList>
    </citation>
    <scope>NUCLEOTIDE SEQUENCE</scope>
    <source>
        <strain evidence="10">NI907</strain>
    </source>
</reference>
<name>A0A6P8AP30_PYRGI</name>
<feature type="domain" description="Zn(2)-C6 fungal-type" evidence="8">
    <location>
        <begin position="48"/>
        <end position="76"/>
    </location>
</feature>
<accession>A0A6P8AP30</accession>
<dbReference type="GO" id="GO:0003677">
    <property type="term" value="F:DNA binding"/>
    <property type="evidence" value="ECO:0007669"/>
    <property type="project" value="UniProtKB-KW"/>
</dbReference>
<evidence type="ECO:0000256" key="2">
    <source>
        <dbReference type="ARBA" id="ARBA00022833"/>
    </source>
</evidence>
<feature type="compositionally biased region" description="Polar residues" evidence="7">
    <location>
        <begin position="1"/>
        <end position="18"/>
    </location>
</feature>
<evidence type="ECO:0000256" key="1">
    <source>
        <dbReference type="ARBA" id="ARBA00022723"/>
    </source>
</evidence>
<feature type="region of interest" description="Disordered" evidence="7">
    <location>
        <begin position="1"/>
        <end position="26"/>
    </location>
</feature>
<dbReference type="InterPro" id="IPR036864">
    <property type="entry name" value="Zn2-C6_fun-type_DNA-bd_sf"/>
</dbReference>
<dbReference type="GO" id="GO:0000981">
    <property type="term" value="F:DNA-binding transcription factor activity, RNA polymerase II-specific"/>
    <property type="evidence" value="ECO:0007669"/>
    <property type="project" value="InterPro"/>
</dbReference>
<sequence>MGNDTPNRNNRQANQTCRKNPRKFAPKSRLGCKTCNISRQTSRSSLTLCSTFRIRRVKCDLSRPSCSKCQSTGRNCDGYAGERLADNGSGASRNEGNSSCTAIGLPLQTRRPLLILPVTDPSQSLAMGFFEQISIRQLNEYQPCELWRSTLKFFSQTVPSVRHAATALSLMHRRYLDCSVSDSPEPLEYESYGLHEGTAWTHYSRAIQLLLSQEPADDTETTAITLLVCYLLFCFDQLAGNNIQAMRHLHGGVKISHNILRSISQGNGTLEDTALDGARTLIAQVTRQIRRLDMQAAVFIVDWTPADLQDILVSSQLPLHSGVFTSLEEAADHLQVLVAGAMKAYWAEQQQLPAEDLTSELLPKEVLLGRLQTWWVLLHNTLQSNRQVMNMHQRLEPLLRLQYTVTSTLLRVSEPDREMAYDKFLPKFQECVALASHVHGLYYSKSAGPTFTPEVGLLPVLYIVGLKCRHSVVRRQALNILRRQTIREALWDSLSAATVVERVINIEEGGEPGNGGERPAMEDIAAWKRVENMSWLHFGRAGILNRVDITYRKCGQEVWQTESLAI</sequence>
<dbReference type="GeneID" id="41966388"/>
<reference evidence="9 10" key="1">
    <citation type="journal article" date="2019" name="Mol. Biol. Evol.">
        <title>Blast fungal genomes show frequent chromosomal changes, gene gains and losses, and effector gene turnover.</title>
        <authorList>
            <person name="Gomez Luciano L.B."/>
            <person name="Jason Tsai I."/>
            <person name="Chuma I."/>
            <person name="Tosa Y."/>
            <person name="Chen Y.H."/>
            <person name="Li J.Y."/>
            <person name="Li M.Y."/>
            <person name="Jade Lu M.Y."/>
            <person name="Nakayashiki H."/>
            <person name="Li W.H."/>
        </authorList>
    </citation>
    <scope>NUCLEOTIDE SEQUENCE [LARGE SCALE GENOMIC DNA]</scope>
    <source>
        <strain evidence="9 10">NI907</strain>
    </source>
</reference>
<evidence type="ECO:0000256" key="4">
    <source>
        <dbReference type="ARBA" id="ARBA00023125"/>
    </source>
</evidence>
<keyword evidence="4" id="KW-0238">DNA-binding</keyword>
<dbReference type="CDD" id="cd00067">
    <property type="entry name" value="GAL4"/>
    <property type="match status" value="1"/>
</dbReference>
<evidence type="ECO:0000313" key="9">
    <source>
        <dbReference type="Proteomes" id="UP000515153"/>
    </source>
</evidence>
<dbReference type="PROSITE" id="PS50048">
    <property type="entry name" value="ZN2_CY6_FUNGAL_2"/>
    <property type="match status" value="1"/>
</dbReference>
<proteinExistence type="predicted"/>
<dbReference type="InterPro" id="IPR052360">
    <property type="entry name" value="Transcr_Regulatory_Proteins"/>
</dbReference>
<organism evidence="9 10">
    <name type="scientific">Pyricularia grisea</name>
    <name type="common">Crabgrass-specific blast fungus</name>
    <name type="synonym">Magnaporthe grisea</name>
    <dbReference type="NCBI Taxonomy" id="148305"/>
    <lineage>
        <taxon>Eukaryota</taxon>
        <taxon>Fungi</taxon>
        <taxon>Dikarya</taxon>
        <taxon>Ascomycota</taxon>
        <taxon>Pezizomycotina</taxon>
        <taxon>Sordariomycetes</taxon>
        <taxon>Sordariomycetidae</taxon>
        <taxon>Magnaporthales</taxon>
        <taxon>Pyriculariaceae</taxon>
        <taxon>Pyricularia</taxon>
    </lineage>
</organism>
<dbReference type="Pfam" id="PF00172">
    <property type="entry name" value="Zn_clus"/>
    <property type="match status" value="1"/>
</dbReference>